<accession>A0A804I4F0</accession>
<evidence type="ECO:0000256" key="1">
    <source>
        <dbReference type="SAM" id="MobiDB-lite"/>
    </source>
</evidence>
<dbReference type="InParanoid" id="A0A804I4F0"/>
<feature type="chain" id="PRO_5033921718" evidence="2">
    <location>
        <begin position="24"/>
        <end position="202"/>
    </location>
</feature>
<proteinExistence type="predicted"/>
<evidence type="ECO:0000313" key="5">
    <source>
        <dbReference type="Proteomes" id="UP000012960"/>
    </source>
</evidence>
<protein>
    <submittedName>
        <fullName evidence="3">(wild Malaysian banana) hypothetical protein</fullName>
    </submittedName>
</protein>
<evidence type="ECO:0000313" key="3">
    <source>
        <dbReference type="EMBL" id="CAG1862493.1"/>
    </source>
</evidence>
<dbReference type="EMBL" id="HG996467">
    <property type="protein sequence ID" value="CAG1862493.1"/>
    <property type="molecule type" value="Genomic_DNA"/>
</dbReference>
<reference evidence="3" key="1">
    <citation type="submission" date="2021-03" db="EMBL/GenBank/DDBJ databases">
        <authorList>
            <consortium name="Genoscope - CEA"/>
            <person name="William W."/>
        </authorList>
    </citation>
    <scope>NUCLEOTIDE SEQUENCE</scope>
    <source>
        <strain evidence="3">Doubled-haploid Pahang</strain>
    </source>
</reference>
<dbReference type="AlphaFoldDB" id="A0A804I4F0"/>
<organism evidence="4 5">
    <name type="scientific">Musa acuminata subsp. malaccensis</name>
    <name type="common">Wild banana</name>
    <name type="synonym">Musa malaccensis</name>
    <dbReference type="NCBI Taxonomy" id="214687"/>
    <lineage>
        <taxon>Eukaryota</taxon>
        <taxon>Viridiplantae</taxon>
        <taxon>Streptophyta</taxon>
        <taxon>Embryophyta</taxon>
        <taxon>Tracheophyta</taxon>
        <taxon>Spermatophyta</taxon>
        <taxon>Magnoliopsida</taxon>
        <taxon>Liliopsida</taxon>
        <taxon>Zingiberales</taxon>
        <taxon>Musaceae</taxon>
        <taxon>Musa</taxon>
    </lineage>
</organism>
<keyword evidence="5" id="KW-1185">Reference proteome</keyword>
<gene>
    <name evidence="3" type="ORF">GSMUA_73870.1</name>
</gene>
<dbReference type="Proteomes" id="UP000012960">
    <property type="component" value="Unplaced"/>
</dbReference>
<keyword evidence="2" id="KW-0732">Signal</keyword>
<dbReference type="EnsemblPlants" id="Ma02_t19080.1">
    <property type="protein sequence ID" value="Ma02_p19080.1"/>
    <property type="gene ID" value="Ma02_g19080"/>
</dbReference>
<dbReference type="Gramene" id="Ma02_t19080.1">
    <property type="protein sequence ID" value="Ma02_p19080.1"/>
    <property type="gene ID" value="Ma02_g19080"/>
</dbReference>
<feature type="signal peptide" evidence="2">
    <location>
        <begin position="1"/>
        <end position="23"/>
    </location>
</feature>
<reference evidence="4" key="2">
    <citation type="submission" date="2021-05" db="UniProtKB">
        <authorList>
            <consortium name="EnsemblPlants"/>
        </authorList>
    </citation>
    <scope>IDENTIFICATION</scope>
    <source>
        <strain evidence="4">subsp. malaccensis</strain>
    </source>
</reference>
<evidence type="ECO:0000256" key="2">
    <source>
        <dbReference type="SAM" id="SignalP"/>
    </source>
</evidence>
<evidence type="ECO:0000313" key="4">
    <source>
        <dbReference type="EnsemblPlants" id="Ma02_p19080.1"/>
    </source>
</evidence>
<sequence>MEFNIPWAQLLLVLTAVLIRLQSKLLVTTSRDYRHKCFLMMYNSGKIATLFKQRERERERERERGMLGSSHASRSCQSVGMIGVDTSGMQGARHSPFHLFFTTSFVSDFIRPSFYRYIRLHDSSTTLLPPPPPPGLVGAAAIGSKVSPADAAYGEAANVLRKPKTNPDFLPYNGDGFKLLIPLQMERQREGAEVRRQPRSQQ</sequence>
<feature type="region of interest" description="Disordered" evidence="1">
    <location>
        <begin position="53"/>
        <end position="72"/>
    </location>
</feature>
<dbReference type="Gene3D" id="3.40.1000.10">
    <property type="entry name" value="Mog1/PsbP, alpha/beta/alpha sandwich"/>
    <property type="match status" value="1"/>
</dbReference>
<name>A0A804I4F0_MUSAM</name>
<feature type="compositionally biased region" description="Basic and acidic residues" evidence="1">
    <location>
        <begin position="53"/>
        <end position="65"/>
    </location>
</feature>